<dbReference type="RefSeq" id="WP_265725323.1">
    <property type="nucleotide sequence ID" value="NZ_JAOSLC020000003.1"/>
</dbReference>
<comment type="caution">
    <text evidence="2">The sequence shown here is derived from an EMBL/GenBank/DDBJ whole genome shotgun (WGS) entry which is preliminary data.</text>
</comment>
<evidence type="ECO:0000313" key="2">
    <source>
        <dbReference type="EMBL" id="MDD7914715.1"/>
    </source>
</evidence>
<evidence type="ECO:0000313" key="3">
    <source>
        <dbReference type="Proteomes" id="UP001151478"/>
    </source>
</evidence>
<name>A0ABT5SAU1_9FLAO</name>
<dbReference type="Proteomes" id="UP001151478">
    <property type="component" value="Unassembled WGS sequence"/>
</dbReference>
<organism evidence="2 3">
    <name type="scientific">Polaribacter ponticola</name>
    <dbReference type="NCBI Taxonomy" id="2978475"/>
    <lineage>
        <taxon>Bacteria</taxon>
        <taxon>Pseudomonadati</taxon>
        <taxon>Bacteroidota</taxon>
        <taxon>Flavobacteriia</taxon>
        <taxon>Flavobacteriales</taxon>
        <taxon>Flavobacteriaceae</taxon>
    </lineage>
</organism>
<reference evidence="2" key="1">
    <citation type="submission" date="2023-02" db="EMBL/GenBank/DDBJ databases">
        <title>Polaribacter ponticola sp. nov., isolated from seawater.</title>
        <authorList>
            <person name="Baek J.H."/>
            <person name="Kim J.M."/>
            <person name="Choi D.G."/>
            <person name="Jeon C.O."/>
        </authorList>
    </citation>
    <scope>NUCLEOTIDE SEQUENCE</scope>
    <source>
        <strain evidence="2">MSW5</strain>
    </source>
</reference>
<dbReference type="EMBL" id="JAOSLC020000003">
    <property type="protein sequence ID" value="MDD7914715.1"/>
    <property type="molecule type" value="Genomic_DNA"/>
</dbReference>
<feature type="signal peptide" evidence="1">
    <location>
        <begin position="1"/>
        <end position="17"/>
    </location>
</feature>
<keyword evidence="1" id="KW-0732">Signal</keyword>
<protein>
    <recommendedName>
        <fullName evidence="4">FecR protein domain-containing protein</fullName>
    </recommendedName>
</protein>
<sequence>MKSIFFICILFVSSAFTAQSSGAFLGSNQLLENGSFSSLNSHFGNIKAKGSSLMFKDFNNQAILTLTSGETYSISNINLNLDKGNFVAEIGKDSLFIFNNVKKAIINNKKYTQINNSIYQILESGKNISFLIKHTKVIKRQVQNKLSAEELKWKHNEDYYVKINNKLEEINLKKKDFFNYLDANNIKNLKVFIKSNRLKVKKEKDLITILKHYNTL</sequence>
<evidence type="ECO:0008006" key="4">
    <source>
        <dbReference type="Google" id="ProtNLM"/>
    </source>
</evidence>
<evidence type="ECO:0000256" key="1">
    <source>
        <dbReference type="SAM" id="SignalP"/>
    </source>
</evidence>
<gene>
    <name evidence="2" type="ORF">N5A56_009945</name>
</gene>
<proteinExistence type="predicted"/>
<keyword evidence="3" id="KW-1185">Reference proteome</keyword>
<feature type="chain" id="PRO_5045761216" description="FecR protein domain-containing protein" evidence="1">
    <location>
        <begin position="18"/>
        <end position="216"/>
    </location>
</feature>
<accession>A0ABT5SAU1</accession>